<dbReference type="Proteomes" id="UP000441586">
    <property type="component" value="Unassembled WGS sequence"/>
</dbReference>
<protein>
    <submittedName>
        <fullName evidence="4">Uncharacterized protein</fullName>
    </submittedName>
</protein>
<feature type="non-terminal residue" evidence="4">
    <location>
        <position position="1"/>
    </location>
</feature>
<gene>
    <name evidence="4" type="ORF">GP644_24045</name>
</gene>
<feature type="repeat" description="ANK" evidence="3">
    <location>
        <begin position="131"/>
        <end position="163"/>
    </location>
</feature>
<name>A0A6A4R8W8_9RHOB</name>
<dbReference type="PANTHER" id="PTHR24198:SF165">
    <property type="entry name" value="ANKYRIN REPEAT-CONTAINING PROTEIN-RELATED"/>
    <property type="match status" value="1"/>
</dbReference>
<organism evidence="4 5">
    <name type="scientific">Parasedimentitalea maritima</name>
    <dbReference type="NCBI Taxonomy" id="2578117"/>
    <lineage>
        <taxon>Bacteria</taxon>
        <taxon>Pseudomonadati</taxon>
        <taxon>Pseudomonadota</taxon>
        <taxon>Alphaproteobacteria</taxon>
        <taxon>Rhodobacterales</taxon>
        <taxon>Paracoccaceae</taxon>
        <taxon>Parasedimentitalea</taxon>
    </lineage>
</organism>
<comment type="caution">
    <text evidence="4">The sequence shown here is derived from an EMBL/GenBank/DDBJ whole genome shotgun (WGS) entry which is preliminary data.</text>
</comment>
<dbReference type="PRINTS" id="PR01415">
    <property type="entry name" value="ANKYRIN"/>
</dbReference>
<evidence type="ECO:0000256" key="3">
    <source>
        <dbReference type="PROSITE-ProRule" id="PRU00023"/>
    </source>
</evidence>
<feature type="repeat" description="ANK" evidence="3">
    <location>
        <begin position="164"/>
        <end position="196"/>
    </location>
</feature>
<feature type="repeat" description="ANK" evidence="3">
    <location>
        <begin position="47"/>
        <end position="80"/>
    </location>
</feature>
<dbReference type="Pfam" id="PF12796">
    <property type="entry name" value="Ank_2"/>
    <property type="match status" value="2"/>
</dbReference>
<keyword evidence="2 3" id="KW-0040">ANK repeat</keyword>
<dbReference type="InterPro" id="IPR002110">
    <property type="entry name" value="Ankyrin_rpt"/>
</dbReference>
<evidence type="ECO:0000313" key="5">
    <source>
        <dbReference type="Proteomes" id="UP000441586"/>
    </source>
</evidence>
<keyword evidence="1" id="KW-0677">Repeat</keyword>
<feature type="non-terminal residue" evidence="4">
    <location>
        <position position="198"/>
    </location>
</feature>
<evidence type="ECO:0000256" key="1">
    <source>
        <dbReference type="ARBA" id="ARBA00022737"/>
    </source>
</evidence>
<feature type="repeat" description="ANK" evidence="3">
    <location>
        <begin position="14"/>
        <end position="46"/>
    </location>
</feature>
<dbReference type="InterPro" id="IPR036770">
    <property type="entry name" value="Ankyrin_rpt-contain_sf"/>
</dbReference>
<evidence type="ECO:0000256" key="2">
    <source>
        <dbReference type="ARBA" id="ARBA00023043"/>
    </source>
</evidence>
<dbReference type="PROSITE" id="PS50088">
    <property type="entry name" value="ANK_REPEAT"/>
    <property type="match status" value="4"/>
</dbReference>
<dbReference type="SUPFAM" id="SSF48403">
    <property type="entry name" value="Ankyrin repeat"/>
    <property type="match status" value="1"/>
</dbReference>
<accession>A0A6A4R8W8</accession>
<dbReference type="AlphaFoldDB" id="A0A6A4R8W8"/>
<dbReference type="PROSITE" id="PS50297">
    <property type="entry name" value="ANK_REP_REGION"/>
    <property type="match status" value="3"/>
</dbReference>
<evidence type="ECO:0000313" key="4">
    <source>
        <dbReference type="EMBL" id="KAE9622464.1"/>
    </source>
</evidence>
<reference evidence="4 5" key="1">
    <citation type="submission" date="2019-12" db="EMBL/GenBank/DDBJ databases">
        <authorList>
            <person name="Zhang Y.-J."/>
        </authorList>
    </citation>
    <scope>NUCLEOTIDE SEQUENCE [LARGE SCALE GENOMIC DNA]</scope>
    <source>
        <strain evidence="4 5">H18S-6</strain>
    </source>
</reference>
<dbReference type="EMBL" id="WSFO01000158">
    <property type="protein sequence ID" value="KAE9622464.1"/>
    <property type="molecule type" value="Genomic_DNA"/>
</dbReference>
<sequence>PNTQLHWPGRSPFAGWNLVHLCADQGHAEPIRLLARHGADMQATTPDGRTALHLAALANRAEVVTALLDLGGVSVDVLDKHAMSALQLACLKGASEAAKVLLIGQGVIEQADIEQATEPGVATRGSAKAPLAPTLLHLACVGGALDLVETLIMAGADCDASDAEGWHPLHLAVQFNHQTLVERLVAAGAEVDACAEQP</sequence>
<dbReference type="PANTHER" id="PTHR24198">
    <property type="entry name" value="ANKYRIN REPEAT AND PROTEIN KINASE DOMAIN-CONTAINING PROTEIN"/>
    <property type="match status" value="1"/>
</dbReference>
<dbReference type="SMART" id="SM00248">
    <property type="entry name" value="ANK"/>
    <property type="match status" value="5"/>
</dbReference>
<dbReference type="Gene3D" id="1.25.40.20">
    <property type="entry name" value="Ankyrin repeat-containing domain"/>
    <property type="match status" value="2"/>
</dbReference>
<proteinExistence type="predicted"/>